<evidence type="ECO:0000259" key="3">
    <source>
        <dbReference type="Pfam" id="PF18962"/>
    </source>
</evidence>
<keyword evidence="5" id="KW-1185">Reference proteome</keyword>
<gene>
    <name evidence="4" type="ORF">SAMN05421540_10535</name>
</gene>
<dbReference type="Pfam" id="PF18962">
    <property type="entry name" value="Por_Secre_tail"/>
    <property type="match status" value="1"/>
</dbReference>
<dbReference type="EMBL" id="FNQF01000005">
    <property type="protein sequence ID" value="SEA35296.1"/>
    <property type="molecule type" value="Genomic_DNA"/>
</dbReference>
<protein>
    <submittedName>
        <fullName evidence="4">Por secretion system C-terminal sorting domain-containing protein</fullName>
    </submittedName>
</protein>
<dbReference type="NCBIfam" id="TIGR04183">
    <property type="entry name" value="Por_Secre_tail"/>
    <property type="match status" value="1"/>
</dbReference>
<feature type="domain" description="Secretion system C-terminal sorting" evidence="3">
    <location>
        <begin position="304"/>
        <end position="368"/>
    </location>
</feature>
<evidence type="ECO:0000256" key="1">
    <source>
        <dbReference type="ARBA" id="ARBA00022729"/>
    </source>
</evidence>
<dbReference type="STRING" id="908615.SAMN05421540_10535"/>
<evidence type="ECO:0000256" key="2">
    <source>
        <dbReference type="SAM" id="SignalP"/>
    </source>
</evidence>
<feature type="signal peptide" evidence="2">
    <location>
        <begin position="1"/>
        <end position="18"/>
    </location>
</feature>
<keyword evidence="1 2" id="KW-0732">Signal</keyword>
<dbReference type="InterPro" id="IPR026444">
    <property type="entry name" value="Secre_tail"/>
</dbReference>
<dbReference type="AlphaFoldDB" id="A0A1H4AHC7"/>
<organism evidence="4 5">
    <name type="scientific">Psychroflexus halocasei</name>
    <dbReference type="NCBI Taxonomy" id="908615"/>
    <lineage>
        <taxon>Bacteria</taxon>
        <taxon>Pseudomonadati</taxon>
        <taxon>Bacteroidota</taxon>
        <taxon>Flavobacteriia</taxon>
        <taxon>Flavobacteriales</taxon>
        <taxon>Flavobacteriaceae</taxon>
        <taxon>Psychroflexus</taxon>
    </lineage>
</organism>
<sequence length="370" mass="41949">MRRITFLLFVFLTQFVFAQFTSEDVKFYVGEGDQTAYMVIDFKDETDDRSYAWGFRYNASENPTFQDILETIEMEEPAFEIDQTGGFLNDIIYNNHSQLSGEPDWWSTWSGSSIEMFEMNGGIGEVVENGMWYGCSYGFSNPEAEAPITPIPAYSSLWLNHNDIENWIGTGSDRSLVIVDFGTSTDSVEDSFVFGIQYDGSLTAEEALSIIENNTNYFSYTFDSEEVTDVQLDIHSGQNSAENQWKYYTGTNLSNWQTATDFNQIQLTNNSWVGLSFSERRPYIPQEAETVLKSTKFSSDDLLVYPNPVASNIKIQTEKEVTAVNIYNAAGQLVLSSKMKNIDLTHLQSGFYQIHISTNEGVAIKKLIKK</sequence>
<dbReference type="RefSeq" id="WP_093243612.1">
    <property type="nucleotide sequence ID" value="NZ_FNQF01000005.1"/>
</dbReference>
<evidence type="ECO:0000313" key="4">
    <source>
        <dbReference type="EMBL" id="SEA35296.1"/>
    </source>
</evidence>
<feature type="chain" id="PRO_5011598690" evidence="2">
    <location>
        <begin position="19"/>
        <end position="370"/>
    </location>
</feature>
<name>A0A1H4AHC7_9FLAO</name>
<reference evidence="4 5" key="1">
    <citation type="submission" date="2016-10" db="EMBL/GenBank/DDBJ databases">
        <authorList>
            <person name="de Groot N.N."/>
        </authorList>
    </citation>
    <scope>NUCLEOTIDE SEQUENCE [LARGE SCALE GENOMIC DNA]</scope>
    <source>
        <strain evidence="4 5">DSM 23581</strain>
    </source>
</reference>
<dbReference type="Proteomes" id="UP000198820">
    <property type="component" value="Unassembled WGS sequence"/>
</dbReference>
<accession>A0A1H4AHC7</accession>
<evidence type="ECO:0000313" key="5">
    <source>
        <dbReference type="Proteomes" id="UP000198820"/>
    </source>
</evidence>
<proteinExistence type="predicted"/>